<accession>A0A0B7BEV0</accession>
<dbReference type="EMBL" id="HACG01044530">
    <property type="protein sequence ID" value="CEK91395.1"/>
    <property type="molecule type" value="Transcribed_RNA"/>
</dbReference>
<dbReference type="EMBL" id="HACG01044531">
    <property type="protein sequence ID" value="CEK91396.1"/>
    <property type="molecule type" value="Transcribed_RNA"/>
</dbReference>
<dbReference type="EMBL" id="HACG01044526">
    <property type="protein sequence ID" value="CEK91391.1"/>
    <property type="molecule type" value="Transcribed_RNA"/>
</dbReference>
<dbReference type="EMBL" id="HACG01044529">
    <property type="protein sequence ID" value="CEK91394.1"/>
    <property type="molecule type" value="Transcribed_RNA"/>
</dbReference>
<dbReference type="EMBL" id="HACG01044532">
    <property type="protein sequence ID" value="CEK91397.1"/>
    <property type="molecule type" value="Transcribed_RNA"/>
</dbReference>
<evidence type="ECO:0000313" key="4">
    <source>
        <dbReference type="EMBL" id="CEK91394.1"/>
    </source>
</evidence>
<dbReference type="EMBL" id="HACG01044528">
    <property type="protein sequence ID" value="CEK91393.1"/>
    <property type="molecule type" value="Transcribed_RNA"/>
</dbReference>
<sequence length="97" mass="10855">MNMHKLTPVFIVFFVCSSAMISGIVMAPNILTDFVHDSLLSTSPVSLAFTSNFRGTDNLDLQVKDQSNKQLQKQIKSKLLEWTFFVSALCVLANNKE</sequence>
<evidence type="ECO:0000313" key="5">
    <source>
        <dbReference type="EMBL" id="CEK91395.1"/>
    </source>
</evidence>
<reference evidence="2" key="1">
    <citation type="submission" date="2014-12" db="EMBL/GenBank/DDBJ databases">
        <title>Insight into the proteome of Arion vulgaris.</title>
        <authorList>
            <person name="Aradska J."/>
            <person name="Bulat T."/>
            <person name="Smidak R."/>
            <person name="Sarate P."/>
            <person name="Gangsoo J."/>
            <person name="Sialana F."/>
            <person name="Bilban M."/>
            <person name="Lubec G."/>
        </authorList>
    </citation>
    <scope>NUCLEOTIDE SEQUENCE</scope>
    <source>
        <tissue evidence="2">Skin</tissue>
    </source>
</reference>
<organism evidence="2">
    <name type="scientific">Arion vulgaris</name>
    <dbReference type="NCBI Taxonomy" id="1028688"/>
    <lineage>
        <taxon>Eukaryota</taxon>
        <taxon>Metazoa</taxon>
        <taxon>Spiralia</taxon>
        <taxon>Lophotrochozoa</taxon>
        <taxon>Mollusca</taxon>
        <taxon>Gastropoda</taxon>
        <taxon>Heterobranchia</taxon>
        <taxon>Euthyneura</taxon>
        <taxon>Panpulmonata</taxon>
        <taxon>Eupulmonata</taxon>
        <taxon>Stylommatophora</taxon>
        <taxon>Helicina</taxon>
        <taxon>Arionoidea</taxon>
        <taxon>Arionidae</taxon>
        <taxon>Arion</taxon>
    </lineage>
</organism>
<evidence type="ECO:0000313" key="2">
    <source>
        <dbReference type="EMBL" id="CEK91392.1"/>
    </source>
</evidence>
<gene>
    <name evidence="2" type="primary">ORF182715</name>
    <name evidence="1" type="synonym">ORF182707</name>
    <name evidence="3" type="synonym">ORF182719</name>
    <name evidence="4" type="synonym">ORF182724</name>
    <name evidence="5" type="synonym">ORF182736</name>
    <name evidence="6" type="synonym">ORF182742</name>
    <name evidence="7" type="synonym">ORF182747</name>
    <name evidence="8" type="synonym">ORF182751</name>
</gene>
<protein>
    <submittedName>
        <fullName evidence="2">Uncharacterized protein</fullName>
    </submittedName>
</protein>
<name>A0A0B7BEV0_9EUPU</name>
<evidence type="ECO:0000313" key="8">
    <source>
        <dbReference type="EMBL" id="CEK91398.1"/>
    </source>
</evidence>
<dbReference type="EMBL" id="HACG01044527">
    <property type="protein sequence ID" value="CEK91392.1"/>
    <property type="molecule type" value="Transcribed_RNA"/>
</dbReference>
<proteinExistence type="predicted"/>
<evidence type="ECO:0000313" key="3">
    <source>
        <dbReference type="EMBL" id="CEK91393.1"/>
    </source>
</evidence>
<evidence type="ECO:0000313" key="1">
    <source>
        <dbReference type="EMBL" id="CEK91391.1"/>
    </source>
</evidence>
<dbReference type="EMBL" id="HACG01044533">
    <property type="protein sequence ID" value="CEK91398.1"/>
    <property type="molecule type" value="Transcribed_RNA"/>
</dbReference>
<dbReference type="AlphaFoldDB" id="A0A0B7BEV0"/>
<evidence type="ECO:0000313" key="7">
    <source>
        <dbReference type="EMBL" id="CEK91397.1"/>
    </source>
</evidence>
<evidence type="ECO:0000313" key="6">
    <source>
        <dbReference type="EMBL" id="CEK91396.1"/>
    </source>
</evidence>